<evidence type="ECO:0000313" key="2">
    <source>
        <dbReference type="EMBL" id="QUS35117.1"/>
    </source>
</evidence>
<evidence type="ECO:0000259" key="1">
    <source>
        <dbReference type="Pfam" id="PF00535"/>
    </source>
</evidence>
<name>A0A8J8MQZ3_9RHOB</name>
<dbReference type="KEGG" id="fap:GR316_01800"/>
<proteinExistence type="predicted"/>
<dbReference type="PANTHER" id="PTHR22916">
    <property type="entry name" value="GLYCOSYLTRANSFERASE"/>
    <property type="match status" value="1"/>
</dbReference>
<accession>A0A8J8MQZ3</accession>
<dbReference type="AlphaFoldDB" id="A0A8J8MQZ3"/>
<dbReference type="InterPro" id="IPR001173">
    <property type="entry name" value="Glyco_trans_2-like"/>
</dbReference>
<evidence type="ECO:0000313" key="3">
    <source>
        <dbReference type="Proteomes" id="UP000679284"/>
    </source>
</evidence>
<dbReference type="Pfam" id="PF00535">
    <property type="entry name" value="Glycos_transf_2"/>
    <property type="match status" value="1"/>
</dbReference>
<dbReference type="InterPro" id="IPR029044">
    <property type="entry name" value="Nucleotide-diphossugar_trans"/>
</dbReference>
<reference evidence="2" key="1">
    <citation type="submission" date="2020-01" db="EMBL/GenBank/DDBJ databases">
        <authorList>
            <person name="Yang Y."/>
            <person name="Kwon Y.M."/>
        </authorList>
    </citation>
    <scope>NUCLEOTIDE SEQUENCE</scope>
    <source>
        <strain evidence="2">PG104</strain>
    </source>
</reference>
<dbReference type="PANTHER" id="PTHR22916:SF3">
    <property type="entry name" value="UDP-GLCNAC:BETAGAL BETA-1,3-N-ACETYLGLUCOSAMINYLTRANSFERASE-LIKE PROTEIN 1"/>
    <property type="match status" value="1"/>
</dbReference>
<feature type="domain" description="Glycosyltransferase 2-like" evidence="1">
    <location>
        <begin position="7"/>
        <end position="137"/>
    </location>
</feature>
<keyword evidence="3" id="KW-1185">Reference proteome</keyword>
<dbReference type="Proteomes" id="UP000679284">
    <property type="component" value="Chromosome"/>
</dbReference>
<dbReference type="SUPFAM" id="SSF53448">
    <property type="entry name" value="Nucleotide-diphospho-sugar transferases"/>
    <property type="match status" value="1"/>
</dbReference>
<gene>
    <name evidence="2" type="ORF">GR316_01800</name>
</gene>
<dbReference type="Gene3D" id="3.90.550.10">
    <property type="entry name" value="Spore Coat Polysaccharide Biosynthesis Protein SpsA, Chain A"/>
    <property type="match status" value="1"/>
</dbReference>
<sequence>MTQPRISVLINNYNYGAMLGRAIDSALAQTGPTAEVIVVDDGSSDGSRAVIEGYGAAITAIFQPNGGQASAMNAAVRASRGEILCFLDADDWWRAGKTAAVAAAFDADPALGLVFHRLVPTASDGRIVNRPIPRTLCEGDLAPRMARSGGVWPFPMTSAISVRRSAWDAAGPIPEGFRISADAWLVGIIPFLRRVRALPEVLGHYRIHDNTWHRADDAAMLRRRMDHWARTVTETNAFMAGQGLHWRLDLADHFPHRLAGARLARIRAAQRLTLLAHGLRFGGEPHPLRRGRDALRVLRARPVDGAA</sequence>
<dbReference type="EMBL" id="CP047289">
    <property type="protein sequence ID" value="QUS35117.1"/>
    <property type="molecule type" value="Genomic_DNA"/>
</dbReference>
<organism evidence="2 3">
    <name type="scientific">Falsirhodobacter algicola</name>
    <dbReference type="NCBI Taxonomy" id="2692330"/>
    <lineage>
        <taxon>Bacteria</taxon>
        <taxon>Pseudomonadati</taxon>
        <taxon>Pseudomonadota</taxon>
        <taxon>Alphaproteobacteria</taxon>
        <taxon>Rhodobacterales</taxon>
        <taxon>Paracoccaceae</taxon>
        <taxon>Falsirhodobacter</taxon>
    </lineage>
</organism>
<dbReference type="GO" id="GO:0016758">
    <property type="term" value="F:hexosyltransferase activity"/>
    <property type="evidence" value="ECO:0007669"/>
    <property type="project" value="UniProtKB-ARBA"/>
</dbReference>
<protein>
    <submittedName>
        <fullName evidence="2">Glycosyltransferase</fullName>
    </submittedName>
</protein>
<dbReference type="RefSeq" id="WP_211784366.1">
    <property type="nucleotide sequence ID" value="NZ_CP047289.1"/>
</dbReference>